<reference evidence="2" key="1">
    <citation type="submission" date="2020-09" db="EMBL/GenBank/DDBJ databases">
        <title>Whole genome shotgun sequence of Streptomyces xanthophaeus NBRC 12829.</title>
        <authorList>
            <person name="Komaki H."/>
            <person name="Tamura T."/>
        </authorList>
    </citation>
    <scope>NUCLEOTIDE SEQUENCE</scope>
    <source>
        <strain evidence="2">NBRC 12829</strain>
    </source>
</reference>
<feature type="compositionally biased region" description="Gly residues" evidence="1">
    <location>
        <begin position="405"/>
        <end position="420"/>
    </location>
</feature>
<dbReference type="AlphaFoldDB" id="A0A919H453"/>
<organism evidence="2 3">
    <name type="scientific">Streptomyces xanthophaeus</name>
    <dbReference type="NCBI Taxonomy" id="67385"/>
    <lineage>
        <taxon>Bacteria</taxon>
        <taxon>Bacillati</taxon>
        <taxon>Actinomycetota</taxon>
        <taxon>Actinomycetes</taxon>
        <taxon>Kitasatosporales</taxon>
        <taxon>Streptomycetaceae</taxon>
        <taxon>Streptomyces</taxon>
    </lineage>
</organism>
<feature type="region of interest" description="Disordered" evidence="1">
    <location>
        <begin position="156"/>
        <end position="276"/>
    </location>
</feature>
<feature type="compositionally biased region" description="Gly residues" evidence="1">
    <location>
        <begin position="378"/>
        <end position="394"/>
    </location>
</feature>
<feature type="compositionally biased region" description="Gly residues" evidence="1">
    <location>
        <begin position="429"/>
        <end position="448"/>
    </location>
</feature>
<dbReference type="RefSeq" id="WP_051902804.1">
    <property type="nucleotide sequence ID" value="NZ_BNEE01000006.1"/>
</dbReference>
<evidence type="ECO:0000313" key="2">
    <source>
        <dbReference type="EMBL" id="GHI89415.1"/>
    </source>
</evidence>
<accession>A0A919H453</accession>
<protein>
    <submittedName>
        <fullName evidence="2">Uncharacterized protein</fullName>
    </submittedName>
</protein>
<gene>
    <name evidence="2" type="ORF">Sxan_67790</name>
</gene>
<keyword evidence="3" id="KW-1185">Reference proteome</keyword>
<feature type="region of interest" description="Disordered" evidence="1">
    <location>
        <begin position="378"/>
        <end position="488"/>
    </location>
</feature>
<dbReference type="Proteomes" id="UP000600026">
    <property type="component" value="Unassembled WGS sequence"/>
</dbReference>
<feature type="compositionally biased region" description="Basic and acidic residues" evidence="1">
    <location>
        <begin position="456"/>
        <end position="468"/>
    </location>
</feature>
<sequence>MTKFEGMSHAELHAMIAAIDPEVVRTRGTQLTDAAAAIKTIGAALKKHKVKGWEGEAARAFEEWVNQMGSATLVLADYSAAAGKQMTETAQIMYQVKPDPAGQKGDMPPYNAAADAATKAELQTPRGMDALAKLNAEHGRAVDAMNKLAGRYSESSTVMDNSKVPTFPPPPAVLVPDSANPYEDVARDGGGSGGGTASSRAMGDVSSPSVSRGDSDDPGRTLGRQPQPDNTLPSTTVPTPTPLPGLPDREVGVDIDSVIAPPNPTLPPTTGLPTGPSPVGPGPALPVGLPPAMPLPPITGMQRPVGPGPVGLGPIPGLPGQGGSGGKFVGPMGLPPRDSGIMGGRPVTPNGPGAGIPRGTVIGAEGHQQTGRPVGGGGMGHGIGGGHGVQGGSPVGRRLATEPGGVAGGRQAGTAGGRPVTGGQPFTQGGSGLVRNGGAGAGAMGHAGAGTRTPGQRRDEQGGERPDYLAEDEETWQSNRRVVPPVID</sequence>
<proteinExistence type="predicted"/>
<name>A0A919H453_9ACTN</name>
<comment type="caution">
    <text evidence="2">The sequence shown here is derived from an EMBL/GenBank/DDBJ whole genome shotgun (WGS) entry which is preliminary data.</text>
</comment>
<evidence type="ECO:0000256" key="1">
    <source>
        <dbReference type="SAM" id="MobiDB-lite"/>
    </source>
</evidence>
<dbReference type="OrthoDB" id="4337967at2"/>
<evidence type="ECO:0000313" key="3">
    <source>
        <dbReference type="Proteomes" id="UP000600026"/>
    </source>
</evidence>
<dbReference type="EMBL" id="BNEE01000006">
    <property type="protein sequence ID" value="GHI89415.1"/>
    <property type="molecule type" value="Genomic_DNA"/>
</dbReference>